<keyword evidence="5" id="KW-1185">Reference proteome</keyword>
<comment type="caution">
    <text evidence="4">The sequence shown here is derived from an EMBL/GenBank/DDBJ whole genome shotgun (WGS) entry which is preliminary data.</text>
</comment>
<feature type="domain" description="Ubiquitin-like" evidence="2">
    <location>
        <begin position="12"/>
        <end position="80"/>
    </location>
</feature>
<evidence type="ECO:0000259" key="2">
    <source>
        <dbReference type="PROSITE" id="PS50053"/>
    </source>
</evidence>
<dbReference type="PANTHER" id="PTHR47795:SF1">
    <property type="entry name" value="DNA-DEPENDENT METALLOPROTEASE WSS1 HOMOLOG 2"/>
    <property type="match status" value="1"/>
</dbReference>
<dbReference type="Proteomes" id="UP000683000">
    <property type="component" value="Unassembled WGS sequence"/>
</dbReference>
<evidence type="ECO:0000313" key="5">
    <source>
        <dbReference type="Proteomes" id="UP000683000"/>
    </source>
</evidence>
<protein>
    <submittedName>
        <fullName evidence="4">WLM-domain-containing protein</fullName>
    </submittedName>
</protein>
<dbReference type="OrthoDB" id="49605at2759"/>
<sequence length="329" mass="36751">MSSEATPETISLSIGFRGTTHEISLPPDAPLMRLVALLEELTSVPPTLQKLLFRGKKFQHAANLTLAQIGLRDGTKLQMLGQTAQEITSLNVTESEHHRKERILHERALKPQVKVRSTASSTVASTTYVFHKLEPLSHLPKPEAALERLSKLSSDPAIRHIMQKHKFSVGVLTELAPHEAPHLLGLNVGAGQSIKLRIRTDAYDGFRPYLEVRRVLCHELTHNVWGDHDDNFKELNSQLNREVAEFEAVEKRGTHYLVDLRGTYEHSSNEEADALIHALGGNGIPLGSDSVEDRRRRALEAATARLRKEEEELEESCGTTVRSNKISRS</sequence>
<evidence type="ECO:0000259" key="3">
    <source>
        <dbReference type="PROSITE" id="PS51397"/>
    </source>
</evidence>
<dbReference type="InterPro" id="IPR013536">
    <property type="entry name" value="WLM_dom"/>
</dbReference>
<organism evidence="4 5">
    <name type="scientific">Boletus reticuloceps</name>
    <dbReference type="NCBI Taxonomy" id="495285"/>
    <lineage>
        <taxon>Eukaryota</taxon>
        <taxon>Fungi</taxon>
        <taxon>Dikarya</taxon>
        <taxon>Basidiomycota</taxon>
        <taxon>Agaricomycotina</taxon>
        <taxon>Agaricomycetes</taxon>
        <taxon>Agaricomycetidae</taxon>
        <taxon>Boletales</taxon>
        <taxon>Boletineae</taxon>
        <taxon>Boletaceae</taxon>
        <taxon>Boletoideae</taxon>
        <taxon>Boletus</taxon>
    </lineage>
</organism>
<dbReference type="AlphaFoldDB" id="A0A8I2Z109"/>
<feature type="domain" description="WLM" evidence="3">
    <location>
        <begin position="121"/>
        <end position="307"/>
    </location>
</feature>
<name>A0A8I2Z109_9AGAM</name>
<dbReference type="SMART" id="SM00213">
    <property type="entry name" value="UBQ"/>
    <property type="match status" value="1"/>
</dbReference>
<dbReference type="PROSITE" id="PS51397">
    <property type="entry name" value="WLM"/>
    <property type="match status" value="1"/>
</dbReference>
<feature type="region of interest" description="Disordered" evidence="1">
    <location>
        <begin position="308"/>
        <end position="329"/>
    </location>
</feature>
<dbReference type="GO" id="GO:0070628">
    <property type="term" value="F:proteasome binding"/>
    <property type="evidence" value="ECO:0007669"/>
    <property type="project" value="TreeGrafter"/>
</dbReference>
<reference evidence="4" key="1">
    <citation type="submission" date="2021-03" db="EMBL/GenBank/DDBJ databases">
        <title>Evolutionary innovations through gain and loss of genes in the ectomycorrhizal Boletales.</title>
        <authorList>
            <person name="Wu G."/>
            <person name="Miyauchi S."/>
            <person name="Morin E."/>
            <person name="Yang Z.-L."/>
            <person name="Xu J."/>
            <person name="Martin F.M."/>
        </authorList>
    </citation>
    <scope>NUCLEOTIDE SEQUENCE</scope>
    <source>
        <strain evidence="4">BR01</strain>
    </source>
</reference>
<accession>A0A8I2Z109</accession>
<dbReference type="Gene3D" id="3.10.20.90">
    <property type="entry name" value="Phosphatidylinositol 3-kinase Catalytic Subunit, Chain A, domain 1"/>
    <property type="match status" value="1"/>
</dbReference>
<dbReference type="PANTHER" id="PTHR47795">
    <property type="entry name" value="UBIQUITIN AND WLM DOMAIN-CONTAINING METALLOPROTEASE SPCC1442.07C"/>
    <property type="match status" value="1"/>
</dbReference>
<dbReference type="Pfam" id="PF08325">
    <property type="entry name" value="WLM"/>
    <property type="match status" value="1"/>
</dbReference>
<feature type="compositionally biased region" description="Polar residues" evidence="1">
    <location>
        <begin position="317"/>
        <end position="329"/>
    </location>
</feature>
<gene>
    <name evidence="4" type="ORF">JVT61DRAFT_354</name>
</gene>
<dbReference type="PROSITE" id="PS50053">
    <property type="entry name" value="UBIQUITIN_2"/>
    <property type="match status" value="1"/>
</dbReference>
<dbReference type="EMBL" id="JAGFBS010000001">
    <property type="protein sequence ID" value="KAG6381749.1"/>
    <property type="molecule type" value="Genomic_DNA"/>
</dbReference>
<dbReference type="InterPro" id="IPR029071">
    <property type="entry name" value="Ubiquitin-like_domsf"/>
</dbReference>
<dbReference type="Pfam" id="PF00240">
    <property type="entry name" value="ubiquitin"/>
    <property type="match status" value="1"/>
</dbReference>
<evidence type="ECO:0000256" key="1">
    <source>
        <dbReference type="SAM" id="MobiDB-lite"/>
    </source>
</evidence>
<evidence type="ECO:0000313" key="4">
    <source>
        <dbReference type="EMBL" id="KAG6381749.1"/>
    </source>
</evidence>
<dbReference type="InterPro" id="IPR000626">
    <property type="entry name" value="Ubiquitin-like_dom"/>
</dbReference>
<proteinExistence type="predicted"/>
<dbReference type="SUPFAM" id="SSF54236">
    <property type="entry name" value="Ubiquitin-like"/>
    <property type="match status" value="1"/>
</dbReference>